<gene>
    <name evidence="1" type="ORF">LCGC14_0924740</name>
</gene>
<proteinExistence type="predicted"/>
<protein>
    <submittedName>
        <fullName evidence="1">Uncharacterized protein</fullName>
    </submittedName>
</protein>
<evidence type="ECO:0000313" key="1">
    <source>
        <dbReference type="EMBL" id="KKN21509.1"/>
    </source>
</evidence>
<accession>A0A0F9NUK3</accession>
<comment type="caution">
    <text evidence="1">The sequence shown here is derived from an EMBL/GenBank/DDBJ whole genome shotgun (WGS) entry which is preliminary data.</text>
</comment>
<sequence>MPKTSQIKISNKTKKELRKIKHEGETFESAFIRWSVLKGRKKKGKKK</sequence>
<reference evidence="1" key="1">
    <citation type="journal article" date="2015" name="Nature">
        <title>Complex archaea that bridge the gap between prokaryotes and eukaryotes.</title>
        <authorList>
            <person name="Spang A."/>
            <person name="Saw J.H."/>
            <person name="Jorgensen S.L."/>
            <person name="Zaremba-Niedzwiedzka K."/>
            <person name="Martijn J."/>
            <person name="Lind A.E."/>
            <person name="van Eijk R."/>
            <person name="Schleper C."/>
            <person name="Guy L."/>
            <person name="Ettema T.J."/>
        </authorList>
    </citation>
    <scope>NUCLEOTIDE SEQUENCE</scope>
</reference>
<name>A0A0F9NUK3_9ZZZZ</name>
<dbReference type="AlphaFoldDB" id="A0A0F9NUK3"/>
<organism evidence="1">
    <name type="scientific">marine sediment metagenome</name>
    <dbReference type="NCBI Taxonomy" id="412755"/>
    <lineage>
        <taxon>unclassified sequences</taxon>
        <taxon>metagenomes</taxon>
        <taxon>ecological metagenomes</taxon>
    </lineage>
</organism>
<dbReference type="EMBL" id="LAZR01003142">
    <property type="protein sequence ID" value="KKN21509.1"/>
    <property type="molecule type" value="Genomic_DNA"/>
</dbReference>